<comment type="subcellular location">
    <subcellularLocation>
        <location evidence="1">Nucleus</location>
    </subcellularLocation>
</comment>
<dbReference type="Proteomes" id="UP000507470">
    <property type="component" value="Unassembled WGS sequence"/>
</dbReference>
<accession>A0A6J8D462</accession>
<keyword evidence="2" id="KW-0805">Transcription regulation</keyword>
<evidence type="ECO:0000256" key="3">
    <source>
        <dbReference type="ARBA" id="ARBA00023163"/>
    </source>
</evidence>
<dbReference type="SMART" id="SM00993">
    <property type="entry name" value="YL1_C"/>
    <property type="match status" value="1"/>
</dbReference>
<keyword evidence="3" id="KW-0804">Transcription</keyword>
<feature type="compositionally biased region" description="Low complexity" evidence="5">
    <location>
        <begin position="29"/>
        <end position="40"/>
    </location>
</feature>
<dbReference type="AlphaFoldDB" id="A0A6J8D462"/>
<gene>
    <name evidence="7" type="ORF">MCOR_35955</name>
</gene>
<name>A0A6J8D462_MYTCO</name>
<evidence type="ECO:0000256" key="2">
    <source>
        <dbReference type="ARBA" id="ARBA00023015"/>
    </source>
</evidence>
<dbReference type="GO" id="GO:0006338">
    <property type="term" value="P:chromatin remodeling"/>
    <property type="evidence" value="ECO:0007669"/>
    <property type="project" value="InterPro"/>
</dbReference>
<dbReference type="OrthoDB" id="49520at2759"/>
<feature type="region of interest" description="Disordered" evidence="5">
    <location>
        <begin position="1"/>
        <end position="58"/>
    </location>
</feature>
<evidence type="ECO:0000259" key="6">
    <source>
        <dbReference type="SMART" id="SM00993"/>
    </source>
</evidence>
<dbReference type="EMBL" id="CACVKT020006485">
    <property type="protein sequence ID" value="CAC5401930.1"/>
    <property type="molecule type" value="Genomic_DNA"/>
</dbReference>
<keyword evidence="8" id="KW-1185">Reference proteome</keyword>
<evidence type="ECO:0000256" key="5">
    <source>
        <dbReference type="SAM" id="MobiDB-lite"/>
    </source>
</evidence>
<evidence type="ECO:0000313" key="8">
    <source>
        <dbReference type="Proteomes" id="UP000507470"/>
    </source>
</evidence>
<feature type="compositionally biased region" description="Basic residues" evidence="5">
    <location>
        <begin position="1"/>
        <end position="11"/>
    </location>
</feature>
<evidence type="ECO:0000256" key="4">
    <source>
        <dbReference type="ARBA" id="ARBA00023242"/>
    </source>
</evidence>
<sequence length="177" mass="19401">MSSSRGRKLKPKSISPTTVTPSKKRRPSTPAVAPAPVIVKVEPEEEITPTASREDSPAPLECLDKIPVFKNKNFVHSCVGNSGTKKTRVWKNLKQIIATEKTQPWRSDDVTYNSIDAPPSFKPAKKYSDLSGLAASYTDPQTKLRYATAEEYSRISMMPSDLVSGCLALRKANAPVP</sequence>
<proteinExistence type="predicted"/>
<organism evidence="7 8">
    <name type="scientific">Mytilus coruscus</name>
    <name type="common">Sea mussel</name>
    <dbReference type="NCBI Taxonomy" id="42192"/>
    <lineage>
        <taxon>Eukaryota</taxon>
        <taxon>Metazoa</taxon>
        <taxon>Spiralia</taxon>
        <taxon>Lophotrochozoa</taxon>
        <taxon>Mollusca</taxon>
        <taxon>Bivalvia</taxon>
        <taxon>Autobranchia</taxon>
        <taxon>Pteriomorphia</taxon>
        <taxon>Mytilida</taxon>
        <taxon>Mytiloidea</taxon>
        <taxon>Mytilidae</taxon>
        <taxon>Mytilinae</taxon>
        <taxon>Mytilus</taxon>
    </lineage>
</organism>
<dbReference type="PANTHER" id="PTHR31200:SF1">
    <property type="entry name" value="INO80 COMPLEX SUBUNIT C"/>
    <property type="match status" value="1"/>
</dbReference>
<evidence type="ECO:0000313" key="7">
    <source>
        <dbReference type="EMBL" id="CAC5401930.1"/>
    </source>
</evidence>
<reference evidence="7 8" key="1">
    <citation type="submission" date="2020-06" db="EMBL/GenBank/DDBJ databases">
        <authorList>
            <person name="Li R."/>
            <person name="Bekaert M."/>
        </authorList>
    </citation>
    <scope>NUCLEOTIDE SEQUENCE [LARGE SCALE GENOMIC DNA]</scope>
    <source>
        <strain evidence="8">wild</strain>
    </source>
</reference>
<feature type="domain" description="Vps72/YL1 C-terminal" evidence="6">
    <location>
        <begin position="126"/>
        <end position="155"/>
    </location>
</feature>
<protein>
    <submittedName>
        <fullName evidence="7">INO80C</fullName>
    </submittedName>
</protein>
<keyword evidence="4" id="KW-0539">Nucleus</keyword>
<evidence type="ECO:0000256" key="1">
    <source>
        <dbReference type="ARBA" id="ARBA00004123"/>
    </source>
</evidence>
<dbReference type="InterPro" id="IPR013272">
    <property type="entry name" value="Vps72/YL1_C"/>
</dbReference>
<dbReference type="GO" id="GO:0031011">
    <property type="term" value="C:Ino80 complex"/>
    <property type="evidence" value="ECO:0007669"/>
    <property type="project" value="InterPro"/>
</dbReference>
<dbReference type="Pfam" id="PF08265">
    <property type="entry name" value="YL1_C"/>
    <property type="match status" value="1"/>
</dbReference>
<dbReference type="InterPro" id="IPR029525">
    <property type="entry name" value="INO80C/Ies6"/>
</dbReference>
<dbReference type="PANTHER" id="PTHR31200">
    <property type="entry name" value="INO80 COMPLEX SUBUNIT C"/>
    <property type="match status" value="1"/>
</dbReference>